<evidence type="ECO:0000256" key="1">
    <source>
        <dbReference type="SAM" id="Phobius"/>
    </source>
</evidence>
<evidence type="ECO:0008006" key="4">
    <source>
        <dbReference type="Google" id="ProtNLM"/>
    </source>
</evidence>
<proteinExistence type="predicted"/>
<dbReference type="Proteomes" id="UP001500707">
    <property type="component" value="Unassembled WGS sequence"/>
</dbReference>
<dbReference type="EMBL" id="BAABCE010000048">
    <property type="protein sequence ID" value="GAA3597585.1"/>
    <property type="molecule type" value="Genomic_DNA"/>
</dbReference>
<keyword evidence="1" id="KW-1133">Transmembrane helix</keyword>
<accession>A0ABP6Z3W5</accession>
<dbReference type="RefSeq" id="WP_346186836.1">
    <property type="nucleotide sequence ID" value="NZ_BAABCE010000048.1"/>
</dbReference>
<name>A0ABP6Z3W5_9ACTN</name>
<protein>
    <recommendedName>
        <fullName evidence="4">Prepilin type IV endopeptidase peptidase domain-containing protein</fullName>
    </recommendedName>
</protein>
<sequence>MVWLLLALAGVLPAVVDAAGHKLCPTRSPPAAAAALILLGVVALLPGAGGSWTSALLSSLILAACYLTPLLISRGFGFGDVELALALGAVLG</sequence>
<keyword evidence="1" id="KW-0472">Membrane</keyword>
<evidence type="ECO:0000313" key="3">
    <source>
        <dbReference type="Proteomes" id="UP001500707"/>
    </source>
</evidence>
<reference evidence="3" key="1">
    <citation type="journal article" date="2019" name="Int. J. Syst. Evol. Microbiol.">
        <title>The Global Catalogue of Microorganisms (GCM) 10K type strain sequencing project: providing services to taxonomists for standard genome sequencing and annotation.</title>
        <authorList>
            <consortium name="The Broad Institute Genomics Platform"/>
            <consortium name="The Broad Institute Genome Sequencing Center for Infectious Disease"/>
            <person name="Wu L."/>
            <person name="Ma J."/>
        </authorList>
    </citation>
    <scope>NUCLEOTIDE SEQUENCE [LARGE SCALE GENOMIC DNA]</scope>
    <source>
        <strain evidence="3">JCM 17656</strain>
    </source>
</reference>
<organism evidence="2 3">
    <name type="scientific">Streptomyces osmaniensis</name>
    <dbReference type="NCBI Taxonomy" id="593134"/>
    <lineage>
        <taxon>Bacteria</taxon>
        <taxon>Bacillati</taxon>
        <taxon>Actinomycetota</taxon>
        <taxon>Actinomycetes</taxon>
        <taxon>Kitasatosporales</taxon>
        <taxon>Streptomycetaceae</taxon>
        <taxon>Streptomyces</taxon>
    </lineage>
</organism>
<comment type="caution">
    <text evidence="2">The sequence shown here is derived from an EMBL/GenBank/DDBJ whole genome shotgun (WGS) entry which is preliminary data.</text>
</comment>
<feature type="transmembrane region" description="Helical" evidence="1">
    <location>
        <begin position="52"/>
        <end position="72"/>
    </location>
</feature>
<evidence type="ECO:0000313" key="2">
    <source>
        <dbReference type="EMBL" id="GAA3597585.1"/>
    </source>
</evidence>
<feature type="transmembrane region" description="Helical" evidence="1">
    <location>
        <begin position="28"/>
        <end position="45"/>
    </location>
</feature>
<keyword evidence="3" id="KW-1185">Reference proteome</keyword>
<gene>
    <name evidence="2" type="ORF">GCM10022295_92660</name>
</gene>
<keyword evidence="1" id="KW-0812">Transmembrane</keyword>